<proteinExistence type="predicted"/>
<organism evidence="3 4">
    <name type="scientific">Senna tora</name>
    <dbReference type="NCBI Taxonomy" id="362788"/>
    <lineage>
        <taxon>Eukaryota</taxon>
        <taxon>Viridiplantae</taxon>
        <taxon>Streptophyta</taxon>
        <taxon>Embryophyta</taxon>
        <taxon>Tracheophyta</taxon>
        <taxon>Spermatophyta</taxon>
        <taxon>Magnoliopsida</taxon>
        <taxon>eudicotyledons</taxon>
        <taxon>Gunneridae</taxon>
        <taxon>Pentapetalae</taxon>
        <taxon>rosids</taxon>
        <taxon>fabids</taxon>
        <taxon>Fabales</taxon>
        <taxon>Fabaceae</taxon>
        <taxon>Caesalpinioideae</taxon>
        <taxon>Cassia clade</taxon>
        <taxon>Senna</taxon>
    </lineage>
</organism>
<dbReference type="GO" id="GO:0016020">
    <property type="term" value="C:membrane"/>
    <property type="evidence" value="ECO:0007669"/>
    <property type="project" value="UniProtKB-SubCell"/>
</dbReference>
<evidence type="ECO:0000256" key="1">
    <source>
        <dbReference type="SAM" id="MobiDB-lite"/>
    </source>
</evidence>
<comment type="caution">
    <text evidence="3">The sequence shown here is derived from an EMBL/GenBank/DDBJ whole genome shotgun (WGS) entry which is preliminary data.</text>
</comment>
<dbReference type="PROSITE" id="PS51111">
    <property type="entry name" value="REJ"/>
    <property type="match status" value="1"/>
</dbReference>
<reference evidence="3" key="1">
    <citation type="submission" date="2020-09" db="EMBL/GenBank/DDBJ databases">
        <title>Genome-Enabled Discovery of Anthraquinone Biosynthesis in Senna tora.</title>
        <authorList>
            <person name="Kang S.-H."/>
            <person name="Pandey R.P."/>
            <person name="Lee C.-M."/>
            <person name="Sim J.-S."/>
            <person name="Jeong J.-T."/>
            <person name="Choi B.-S."/>
            <person name="Jung M."/>
            <person name="Ginzburg D."/>
            <person name="Zhao K."/>
            <person name="Won S.Y."/>
            <person name="Oh T.-J."/>
            <person name="Yu Y."/>
            <person name="Kim N.-H."/>
            <person name="Lee O.R."/>
            <person name="Lee T.-H."/>
            <person name="Bashyal P."/>
            <person name="Kim T.-S."/>
            <person name="Lee W.-H."/>
            <person name="Kawkins C."/>
            <person name="Kim C.-K."/>
            <person name="Kim J.S."/>
            <person name="Ahn B.O."/>
            <person name="Rhee S.Y."/>
            <person name="Sohng J.K."/>
        </authorList>
    </citation>
    <scope>NUCLEOTIDE SEQUENCE</scope>
    <source>
        <tissue evidence="3">Leaf</tissue>
    </source>
</reference>
<evidence type="ECO:0000313" key="3">
    <source>
        <dbReference type="EMBL" id="KAF7822684.1"/>
    </source>
</evidence>
<dbReference type="AlphaFoldDB" id="A0A834TKB6"/>
<feature type="region of interest" description="Disordered" evidence="1">
    <location>
        <begin position="1"/>
        <end position="22"/>
    </location>
</feature>
<accession>A0A834TKB6</accession>
<evidence type="ECO:0000313" key="4">
    <source>
        <dbReference type="Proteomes" id="UP000634136"/>
    </source>
</evidence>
<gene>
    <name evidence="3" type="ORF">G2W53_020828</name>
</gene>
<dbReference type="InterPro" id="IPR014010">
    <property type="entry name" value="REJ_dom"/>
</dbReference>
<feature type="domain" description="REJ" evidence="2">
    <location>
        <begin position="1"/>
        <end position="22"/>
    </location>
</feature>
<dbReference type="Proteomes" id="UP000634136">
    <property type="component" value="Unassembled WGS sequence"/>
</dbReference>
<keyword evidence="4" id="KW-1185">Reference proteome</keyword>
<evidence type="ECO:0000259" key="2">
    <source>
        <dbReference type="PROSITE" id="PS51111"/>
    </source>
</evidence>
<feature type="compositionally biased region" description="Polar residues" evidence="1">
    <location>
        <begin position="1"/>
        <end position="12"/>
    </location>
</feature>
<name>A0A834TKB6_9FABA</name>
<sequence length="22" mass="2206">MNQASSSSTGPSSVLYPPSTAH</sequence>
<protein>
    <recommendedName>
        <fullName evidence="2">REJ domain-containing protein</fullName>
    </recommendedName>
</protein>
<dbReference type="EMBL" id="JAAIUW010000007">
    <property type="protein sequence ID" value="KAF7822684.1"/>
    <property type="molecule type" value="Genomic_DNA"/>
</dbReference>